<dbReference type="OrthoDB" id="9805535at2"/>
<dbReference type="PANTHER" id="PTHR34301">
    <property type="entry name" value="DNA-BINDING PROTEIN-RELATED"/>
    <property type="match status" value="1"/>
</dbReference>
<dbReference type="InterPro" id="IPR027417">
    <property type="entry name" value="P-loop_NTPase"/>
</dbReference>
<protein>
    <recommendedName>
        <fullName evidence="3">ATP-binding protein</fullName>
    </recommendedName>
</protein>
<keyword evidence="2" id="KW-1185">Reference proteome</keyword>
<dbReference type="RefSeq" id="WP_129465306.1">
    <property type="nucleotide sequence ID" value="NZ_SBKQ01000014.1"/>
</dbReference>
<dbReference type="AlphaFoldDB" id="A0A4Q1KJ62"/>
<gene>
    <name evidence="1" type="ORF">EQG68_12915</name>
</gene>
<evidence type="ECO:0000313" key="1">
    <source>
        <dbReference type="EMBL" id="RXR29380.1"/>
    </source>
</evidence>
<dbReference type="EMBL" id="SBKQ01000014">
    <property type="protein sequence ID" value="RXR29380.1"/>
    <property type="molecule type" value="Genomic_DNA"/>
</dbReference>
<dbReference type="SUPFAM" id="SSF52540">
    <property type="entry name" value="P-loop containing nucleoside triphosphate hydrolases"/>
    <property type="match status" value="1"/>
</dbReference>
<reference evidence="2" key="1">
    <citation type="submission" date="2019-01" db="EMBL/GenBank/DDBJ databases">
        <title>Cytophagaceae bacterium strain CAR-16.</title>
        <authorList>
            <person name="Chen W.-M."/>
        </authorList>
    </citation>
    <scope>NUCLEOTIDE SEQUENCE [LARGE SCALE GENOMIC DNA]</scope>
    <source>
        <strain evidence="2">ICH-30</strain>
    </source>
</reference>
<sequence length="378" mass="44785">MNLPFKYGKIIDDDFFVNRTREIEFLKRNITSKINLTLISPRRWGKSSLVSKIARSMAKDEKKIKFCFIDLYNVRNEEEFYNYFATEILKASYSKWDERVENAKLFFKQIIPKFSFGLDPNQEFSLSFDWENISKNQQEILDLPEVISKTKNIQLVICLDEFQNLSFFDDPLSFQKKARASWQKHQNCSYILYGSKRHMMTELFENKSMPFYKFGEVILLSKIETNHWQEYIIEKFKSTKKKISKELAEFLTEKVENHSYFVQQLANAVWLEVNKTCTKEDIENGLAKLLLQYELFFSREVDGLSNLQLNLLKALAADEKELSSKKTIKKYNLSSSASVNRSKEALVQKEIIDVFEKKTEFIDPIFKIWINNTYNKRI</sequence>
<organism evidence="1 2">
    <name type="scientific">Flavobacterium piscinae</name>
    <dbReference type="NCBI Taxonomy" id="2506424"/>
    <lineage>
        <taxon>Bacteria</taxon>
        <taxon>Pseudomonadati</taxon>
        <taxon>Bacteroidota</taxon>
        <taxon>Flavobacteriia</taxon>
        <taxon>Flavobacteriales</taxon>
        <taxon>Flavobacteriaceae</taxon>
        <taxon>Flavobacterium</taxon>
    </lineage>
</organism>
<accession>A0A4Q1KJ62</accession>
<dbReference type="Proteomes" id="UP000289734">
    <property type="component" value="Unassembled WGS sequence"/>
</dbReference>
<evidence type="ECO:0008006" key="3">
    <source>
        <dbReference type="Google" id="ProtNLM"/>
    </source>
</evidence>
<dbReference type="PANTHER" id="PTHR34301:SF8">
    <property type="entry name" value="ATPASE DOMAIN-CONTAINING PROTEIN"/>
    <property type="match status" value="1"/>
</dbReference>
<name>A0A4Q1KJ62_9FLAO</name>
<comment type="caution">
    <text evidence="1">The sequence shown here is derived from an EMBL/GenBank/DDBJ whole genome shotgun (WGS) entry which is preliminary data.</text>
</comment>
<evidence type="ECO:0000313" key="2">
    <source>
        <dbReference type="Proteomes" id="UP000289734"/>
    </source>
</evidence>
<proteinExistence type="predicted"/>
<dbReference type="Gene3D" id="3.40.50.300">
    <property type="entry name" value="P-loop containing nucleotide triphosphate hydrolases"/>
    <property type="match status" value="1"/>
</dbReference>